<evidence type="ECO:0000259" key="3">
    <source>
        <dbReference type="Pfam" id="PF13356"/>
    </source>
</evidence>
<dbReference type="InterPro" id="IPR025166">
    <property type="entry name" value="Integrase_DNA_bind_dom"/>
</dbReference>
<dbReference type="InterPro" id="IPR038488">
    <property type="entry name" value="Integrase_DNA-bd_sf"/>
</dbReference>
<proteinExistence type="inferred from homology"/>
<evidence type="ECO:0000256" key="2">
    <source>
        <dbReference type="ARBA" id="ARBA00022908"/>
    </source>
</evidence>
<dbReference type="EMBL" id="CP133838">
    <property type="protein sequence ID" value="WMY76072.1"/>
    <property type="molecule type" value="Genomic_DNA"/>
</dbReference>
<evidence type="ECO:0000313" key="4">
    <source>
        <dbReference type="EMBL" id="WMY76072.1"/>
    </source>
</evidence>
<dbReference type="GO" id="GO:0003677">
    <property type="term" value="F:DNA binding"/>
    <property type="evidence" value="ECO:0007669"/>
    <property type="project" value="UniProtKB-KW"/>
</dbReference>
<sequence length="111" mass="12490">MPLTVTAIRNAKPVDKLRKLTDVQGLYLLLKPDSAKHGYLRYRFESKESKLTFGPYPAVTLSQAGTVAKFHFNIFLWHILSANPKEDTISCGCSPPFFGEIILCNSARCVW</sequence>
<reference evidence="4 5" key="1">
    <citation type="submission" date="2023-09" db="EMBL/GenBank/DDBJ databases">
        <title>Buttiauxella selenatireducens sp. nov., isolated from the rhizosphere of Cardamine hupingshanesis.</title>
        <authorList>
            <person name="Zhang S."/>
            <person name="Xu Z."/>
            <person name="Wang H."/>
            <person name="Guo Y."/>
        </authorList>
    </citation>
    <scope>NUCLEOTIDE SEQUENCE [LARGE SCALE GENOMIC DNA]</scope>
    <source>
        <strain evidence="4 5">R73</strain>
    </source>
</reference>
<dbReference type="Pfam" id="PF13356">
    <property type="entry name" value="Arm-DNA-bind_3"/>
    <property type="match status" value="1"/>
</dbReference>
<dbReference type="Gene3D" id="3.30.160.390">
    <property type="entry name" value="Integrase, DNA-binding domain"/>
    <property type="match status" value="1"/>
</dbReference>
<dbReference type="RefSeq" id="WP_309878503.1">
    <property type="nucleotide sequence ID" value="NZ_CP133838.1"/>
</dbReference>
<organism evidence="4 5">
    <name type="scientific">Buttiauxella selenatireducens</name>
    <dbReference type="NCBI Taxonomy" id="3073902"/>
    <lineage>
        <taxon>Bacteria</taxon>
        <taxon>Pseudomonadati</taxon>
        <taxon>Pseudomonadota</taxon>
        <taxon>Gammaproteobacteria</taxon>
        <taxon>Enterobacterales</taxon>
        <taxon>Enterobacteriaceae</taxon>
        <taxon>Buttiauxella</taxon>
    </lineage>
</organism>
<name>A0ABY9SJ72_9ENTR</name>
<keyword evidence="5" id="KW-1185">Reference proteome</keyword>
<accession>A0ABY9SJ72</accession>
<keyword evidence="4" id="KW-0238">DNA-binding</keyword>
<keyword evidence="2" id="KW-0229">DNA integration</keyword>
<feature type="domain" description="Integrase DNA-binding" evidence="3">
    <location>
        <begin position="3"/>
        <end position="68"/>
    </location>
</feature>
<evidence type="ECO:0000256" key="1">
    <source>
        <dbReference type="ARBA" id="ARBA00008857"/>
    </source>
</evidence>
<evidence type="ECO:0000313" key="5">
    <source>
        <dbReference type="Proteomes" id="UP001246690"/>
    </source>
</evidence>
<dbReference type="PANTHER" id="PTHR30629">
    <property type="entry name" value="PROPHAGE INTEGRASE"/>
    <property type="match status" value="1"/>
</dbReference>
<comment type="similarity">
    <text evidence="1">Belongs to the 'phage' integrase family.</text>
</comment>
<protein>
    <submittedName>
        <fullName evidence="4">Arm DNA-binding domain-containing protein</fullName>
    </submittedName>
</protein>
<dbReference type="PANTHER" id="PTHR30629:SF9">
    <property type="entry name" value="PROTEIN INTB-RELATED"/>
    <property type="match status" value="1"/>
</dbReference>
<dbReference type="Proteomes" id="UP001246690">
    <property type="component" value="Chromosome"/>
</dbReference>
<gene>
    <name evidence="4" type="ORF">RHD99_09110</name>
</gene>
<dbReference type="InterPro" id="IPR050808">
    <property type="entry name" value="Phage_Integrase"/>
</dbReference>